<feature type="region of interest" description="Disordered" evidence="1">
    <location>
        <begin position="55"/>
        <end position="74"/>
    </location>
</feature>
<organism evidence="3 4">
    <name type="scientific">Bactrocera dorsalis</name>
    <name type="common">Oriental fruit fly</name>
    <name type="synonym">Dacus dorsalis</name>
    <dbReference type="NCBI Taxonomy" id="27457"/>
    <lineage>
        <taxon>Eukaryota</taxon>
        <taxon>Metazoa</taxon>
        <taxon>Ecdysozoa</taxon>
        <taxon>Arthropoda</taxon>
        <taxon>Hexapoda</taxon>
        <taxon>Insecta</taxon>
        <taxon>Pterygota</taxon>
        <taxon>Neoptera</taxon>
        <taxon>Endopterygota</taxon>
        <taxon>Diptera</taxon>
        <taxon>Brachycera</taxon>
        <taxon>Muscomorpha</taxon>
        <taxon>Tephritoidea</taxon>
        <taxon>Tephritidae</taxon>
        <taxon>Bactrocera</taxon>
        <taxon>Bactrocera</taxon>
    </lineage>
</organism>
<dbReference type="GeneID" id="125779108"/>
<sequence>MESDLLNNISNVDFDSDDSIIDPNFNISGCTAASSSSENNDENSISVANKVETKKYSKKEAKDSRNKGQSYTSSAGKVVQARAVRRLEPCRKKCADRITFEEQQYIHTQYWELGSYNLRKTFLGGLIEVEETKTVKKAKHDLKPRIRPYTNNYFLEVGSNKIAVCKKCFTFTLSETEQSIKTVVRAKLDGRVIGDGRGKHKCTKKLSIAKENEILDFIKSFPSYESHYTRRDTSKRYLPSDLSVNEMHRLYCEKYAYSVSISKFSQLFSTLNLKFKKPKIDTCHKCDLLQCKIQVAKPEELDSLQLEQSKHVNLAEKAYDAKQNDKQRALADATLKVLCFDLQQCLPTPLLRTSLSFYKRPLWTFNLTMHDCASNQASCYMWHEAIAKRGGNEIASCVFDYLLTLNTNAKHVVLYSDSCPGQNKNSFIATMFAIFMQFKNNVDIIDHKFLVPGHTHMECDSDHALIEKRKKLTSTKIHHPRDWYQFIRTIGVTKKFVVNEMAQSNIYDFAHASKNLFTWRKVDDSGEKYSWIDIKWLRYTKETGNVYFKKSLNEEEPFKLINISKRGINCVRMTDLKICYDAPIKIGTKKKQDLLDMLPLVDEVYKPFYINLATEEQLDCHPDLTESDETNE</sequence>
<evidence type="ECO:0000313" key="4">
    <source>
        <dbReference type="RefSeq" id="XP_049315622.1"/>
    </source>
</evidence>
<evidence type="ECO:0000313" key="3">
    <source>
        <dbReference type="Proteomes" id="UP001652620"/>
    </source>
</evidence>
<reference evidence="4" key="1">
    <citation type="submission" date="2025-08" db="UniProtKB">
        <authorList>
            <consortium name="RefSeq"/>
        </authorList>
    </citation>
    <scope>IDENTIFICATION</scope>
    <source>
        <tissue evidence="4">Adult</tissue>
    </source>
</reference>
<dbReference type="Pfam" id="PF25273">
    <property type="entry name" value="DUF7869"/>
    <property type="match status" value="1"/>
</dbReference>
<feature type="compositionally biased region" description="Basic and acidic residues" evidence="1">
    <location>
        <begin position="55"/>
        <end position="66"/>
    </location>
</feature>
<dbReference type="InterPro" id="IPR057191">
    <property type="entry name" value="DUF7869"/>
</dbReference>
<dbReference type="RefSeq" id="XP_049315622.1">
    <property type="nucleotide sequence ID" value="XM_049459665.1"/>
</dbReference>
<keyword evidence="3" id="KW-1185">Reference proteome</keyword>
<feature type="domain" description="DUF7869" evidence="2">
    <location>
        <begin position="375"/>
        <end position="488"/>
    </location>
</feature>
<dbReference type="Proteomes" id="UP001652620">
    <property type="component" value="Chromosome 6"/>
</dbReference>
<evidence type="ECO:0000259" key="2">
    <source>
        <dbReference type="Pfam" id="PF25273"/>
    </source>
</evidence>
<accession>A0ABM3K2B4</accession>
<name>A0ABM3K2B4_BACDO</name>
<proteinExistence type="predicted"/>
<evidence type="ECO:0000256" key="1">
    <source>
        <dbReference type="SAM" id="MobiDB-lite"/>
    </source>
</evidence>
<gene>
    <name evidence="4" type="primary">LOC125779108</name>
</gene>
<dbReference type="PANTHER" id="PTHR10773">
    <property type="entry name" value="DNA-DIRECTED RNA POLYMERASES I, II, AND III SUBUNIT RPABC2"/>
    <property type="match status" value="1"/>
</dbReference>
<protein>
    <submittedName>
        <fullName evidence="4">Uncharacterized protein LOC125779108</fullName>
    </submittedName>
</protein>
<dbReference type="PANTHER" id="PTHR10773:SF19">
    <property type="match status" value="1"/>
</dbReference>